<dbReference type="InterPro" id="IPR032922">
    <property type="entry name" value="SON"/>
</dbReference>
<protein>
    <recommendedName>
        <fullName evidence="7">Protein SON</fullName>
    </recommendedName>
</protein>
<feature type="compositionally biased region" description="Basic residues" evidence="2">
    <location>
        <begin position="170"/>
        <end position="202"/>
    </location>
</feature>
<feature type="compositionally biased region" description="Polar residues" evidence="2">
    <location>
        <begin position="491"/>
        <end position="501"/>
    </location>
</feature>
<comment type="caution">
    <text evidence="5">The sequence shown here is derived from an EMBL/GenBank/DDBJ whole genome shotgun (WGS) entry which is preliminary data.</text>
</comment>
<dbReference type="FunFam" id="3.30.160.20:FF:000053">
    <property type="entry name" value="protein SON isoform X1"/>
    <property type="match status" value="1"/>
</dbReference>
<dbReference type="SMART" id="SM00358">
    <property type="entry name" value="DSRM"/>
    <property type="match status" value="1"/>
</dbReference>
<feature type="region of interest" description="Disordered" evidence="2">
    <location>
        <begin position="85"/>
        <end position="241"/>
    </location>
</feature>
<feature type="compositionally biased region" description="Basic and acidic residues" evidence="2">
    <location>
        <begin position="273"/>
        <end position="308"/>
    </location>
</feature>
<feature type="compositionally biased region" description="Basic and acidic residues" evidence="2">
    <location>
        <begin position="455"/>
        <end position="465"/>
    </location>
</feature>
<feature type="domain" description="DRBM" evidence="3">
    <location>
        <begin position="1083"/>
        <end position="1153"/>
    </location>
</feature>
<evidence type="ECO:0000259" key="3">
    <source>
        <dbReference type="PROSITE" id="PS50137"/>
    </source>
</evidence>
<evidence type="ECO:0000313" key="5">
    <source>
        <dbReference type="EMBL" id="CAH1799722.1"/>
    </source>
</evidence>
<dbReference type="GO" id="GO:0003723">
    <property type="term" value="F:RNA binding"/>
    <property type="evidence" value="ECO:0007669"/>
    <property type="project" value="UniProtKB-UniRule"/>
</dbReference>
<feature type="region of interest" description="Disordered" evidence="2">
    <location>
        <begin position="273"/>
        <end position="501"/>
    </location>
</feature>
<name>A0A8S4Q131_OWEFU</name>
<feature type="compositionally biased region" description="Basic and acidic residues" evidence="2">
    <location>
        <begin position="429"/>
        <end position="447"/>
    </location>
</feature>
<dbReference type="Pfam" id="PF01585">
    <property type="entry name" value="G-patch"/>
    <property type="match status" value="1"/>
</dbReference>
<dbReference type="PROSITE" id="PS50174">
    <property type="entry name" value="G_PATCH"/>
    <property type="match status" value="1"/>
</dbReference>
<dbReference type="InterPro" id="IPR000467">
    <property type="entry name" value="G_patch_dom"/>
</dbReference>
<feature type="domain" description="G-patch" evidence="4">
    <location>
        <begin position="1017"/>
        <end position="1063"/>
    </location>
</feature>
<evidence type="ECO:0000256" key="2">
    <source>
        <dbReference type="SAM" id="MobiDB-lite"/>
    </source>
</evidence>
<dbReference type="PROSITE" id="PS50137">
    <property type="entry name" value="DS_RBD"/>
    <property type="match status" value="1"/>
</dbReference>
<feature type="compositionally biased region" description="Basic and acidic residues" evidence="2">
    <location>
        <begin position="126"/>
        <end position="169"/>
    </location>
</feature>
<feature type="compositionally biased region" description="Basic and acidic residues" evidence="2">
    <location>
        <begin position="349"/>
        <end position="376"/>
    </location>
</feature>
<dbReference type="Pfam" id="PF00035">
    <property type="entry name" value="dsrm"/>
    <property type="match status" value="1"/>
</dbReference>
<proteinExistence type="predicted"/>
<dbReference type="OrthoDB" id="786951at2759"/>
<feature type="region of interest" description="Disordered" evidence="2">
    <location>
        <begin position="904"/>
        <end position="926"/>
    </location>
</feature>
<dbReference type="PANTHER" id="PTHR46528">
    <property type="entry name" value="PROTEIN SON"/>
    <property type="match status" value="1"/>
</dbReference>
<feature type="compositionally biased region" description="Basic and acidic residues" evidence="2">
    <location>
        <begin position="35"/>
        <end position="71"/>
    </location>
</feature>
<evidence type="ECO:0008006" key="7">
    <source>
        <dbReference type="Google" id="ProtNLM"/>
    </source>
</evidence>
<dbReference type="InterPro" id="IPR014720">
    <property type="entry name" value="dsRBD_dom"/>
</dbReference>
<keyword evidence="1" id="KW-0694">RNA-binding</keyword>
<feature type="compositionally biased region" description="Polar residues" evidence="2">
    <location>
        <begin position="230"/>
        <end position="241"/>
    </location>
</feature>
<organism evidence="5 6">
    <name type="scientific">Owenia fusiformis</name>
    <name type="common">Polychaete worm</name>
    <dbReference type="NCBI Taxonomy" id="6347"/>
    <lineage>
        <taxon>Eukaryota</taxon>
        <taxon>Metazoa</taxon>
        <taxon>Spiralia</taxon>
        <taxon>Lophotrochozoa</taxon>
        <taxon>Annelida</taxon>
        <taxon>Polychaeta</taxon>
        <taxon>Sedentaria</taxon>
        <taxon>Canalipalpata</taxon>
        <taxon>Sabellida</taxon>
        <taxon>Oweniida</taxon>
        <taxon>Oweniidae</taxon>
        <taxon>Owenia</taxon>
    </lineage>
</organism>
<dbReference type="SUPFAM" id="SSF54768">
    <property type="entry name" value="dsRNA-binding domain-like"/>
    <property type="match status" value="1"/>
</dbReference>
<accession>A0A8S4Q131</accession>
<dbReference type="CDD" id="cd19870">
    <property type="entry name" value="DSRM_SON-like"/>
    <property type="match status" value="1"/>
</dbReference>
<feature type="compositionally biased region" description="Basic and acidic residues" evidence="2">
    <location>
        <begin position="706"/>
        <end position="726"/>
    </location>
</feature>
<dbReference type="GO" id="GO:0048024">
    <property type="term" value="P:regulation of mRNA splicing, via spliceosome"/>
    <property type="evidence" value="ECO:0007669"/>
    <property type="project" value="TreeGrafter"/>
</dbReference>
<feature type="compositionally biased region" description="Basic residues" evidence="2">
    <location>
        <begin position="645"/>
        <end position="665"/>
    </location>
</feature>
<feature type="compositionally biased region" description="Basic and acidic residues" evidence="2">
    <location>
        <begin position="666"/>
        <end position="698"/>
    </location>
</feature>
<feature type="compositionally biased region" description="Basic residues" evidence="2">
    <location>
        <begin position="618"/>
        <end position="635"/>
    </location>
</feature>
<reference evidence="5" key="1">
    <citation type="submission" date="2022-03" db="EMBL/GenBank/DDBJ databases">
        <authorList>
            <person name="Martin C."/>
        </authorList>
    </citation>
    <scope>NUCLEOTIDE SEQUENCE</scope>
</reference>
<feature type="region of interest" description="Disordered" evidence="2">
    <location>
        <begin position="1"/>
        <end position="71"/>
    </location>
</feature>
<evidence type="ECO:0000259" key="4">
    <source>
        <dbReference type="PROSITE" id="PS50174"/>
    </source>
</evidence>
<dbReference type="PANTHER" id="PTHR46528:SF1">
    <property type="entry name" value="PROTEIN SON"/>
    <property type="match status" value="1"/>
</dbReference>
<keyword evidence="6" id="KW-1185">Reference proteome</keyword>
<dbReference type="Gene3D" id="3.30.160.20">
    <property type="match status" value="1"/>
</dbReference>
<feature type="compositionally biased region" description="Basic and acidic residues" evidence="2">
    <location>
        <begin position="904"/>
        <end position="921"/>
    </location>
</feature>
<dbReference type="EMBL" id="CAIIXF020000011">
    <property type="protein sequence ID" value="CAH1799722.1"/>
    <property type="molecule type" value="Genomic_DNA"/>
</dbReference>
<dbReference type="Proteomes" id="UP000749559">
    <property type="component" value="Unassembled WGS sequence"/>
</dbReference>
<feature type="compositionally biased region" description="Acidic residues" evidence="2">
    <location>
        <begin position="574"/>
        <end position="586"/>
    </location>
</feature>
<evidence type="ECO:0000256" key="1">
    <source>
        <dbReference type="PROSITE-ProRule" id="PRU00266"/>
    </source>
</evidence>
<feature type="compositionally biased region" description="Basic and acidic residues" evidence="2">
    <location>
        <begin position="85"/>
        <end position="115"/>
    </location>
</feature>
<feature type="compositionally biased region" description="Basic residues" evidence="2">
    <location>
        <begin position="727"/>
        <end position="739"/>
    </location>
</feature>
<gene>
    <name evidence="5" type="ORF">OFUS_LOCUS23699</name>
</gene>
<evidence type="ECO:0000313" key="6">
    <source>
        <dbReference type="Proteomes" id="UP000749559"/>
    </source>
</evidence>
<dbReference type="GO" id="GO:0051726">
    <property type="term" value="P:regulation of cell cycle"/>
    <property type="evidence" value="ECO:0007669"/>
    <property type="project" value="InterPro"/>
</dbReference>
<dbReference type="AlphaFoldDB" id="A0A8S4Q131"/>
<feature type="compositionally biased region" description="Low complexity" evidence="2">
    <location>
        <begin position="587"/>
        <end position="598"/>
    </location>
</feature>
<dbReference type="SMART" id="SM00443">
    <property type="entry name" value="G_patch"/>
    <property type="match status" value="1"/>
</dbReference>
<feature type="region of interest" description="Disordered" evidence="2">
    <location>
        <begin position="559"/>
        <end position="749"/>
    </location>
</feature>
<feature type="compositionally biased region" description="Basic and acidic residues" evidence="2">
    <location>
        <begin position="740"/>
        <end position="749"/>
    </location>
</feature>
<sequence length="1162" mass="130912">MDKHKLKRHSSENLDDIPMPKTTDARVKIMRHKKDTTDKNSDKNDTNPKEVKEERSVTSSGHKDDTKGKDVEMKVVDDLFQEFLSKKLEDIEKNPTIKIESETKSSNLKETDKVKVSKHKNPPSSKVRDNGHSSSSKEPDVKKEITKDGHKSSKDKHSESETKRKDSKEKSKKHKKHKSKDKSRKKHKKDKKHKHKKSHKSDKKTVAPPVKVPSVMALESDSSDSSSSSEGNAQDDSFYKSYNEQLGKTNLDIPTIDIKKTVTLNRENITIKVKNDPSDEPQKRTIEKGGDTKEIKSLESDKEKEQRYRNSILSRLGRKKDNDSEAVLTCKLPPPDSTPKLSIHSRLGKKPDSVKEKSHRIGDIPKLKSDTKERPKTPPCSKSTKKQHSDDDDTTKSLPEAKPSILSRLGKKPDVETNKASPFAVPKIPVERVKKDSLSKIDEKPPSKEQSVVNNRERKVGDKKTSVIHVVGVKSKVPSLPTMVPHPSEASAPTNGKQTSAEVSASVDAFLNSLGSELTKTSTGNVFETPQAPAATVKKPSTGFKIGLKLSDTTAELISSGTIVENDPKKQSLEEGELTPDTEDESSSSSDSESGSVSHDNGFYGDGEIDSDGEPVDKRKKRKKHRKKKDRKEKKDKKERSRERSRSKRKTSRDRSRSPKRSKRSSSKERRSYDKDSGVWRDSDRTRRHSRERDYDSSRKRRSRSRERFRDRDRDHFRDRRDDYRRSRSRERYRRRSRSRSRERSRARADSLRIDKKRLREIAIAKAYANMKAGVGPAVNLRPEEVAAIRSGGKSVNELTDFCKKISEKQGHYHSSGEDSDLNRPVNSDEDELFINHPFKMRDAPITMNIRDSRALPVMNSVEKSKLTGQLRIEFPVSSGNQHRVKESEISSSQQAYGDWMPVEKKKDEEKPKVKPEDKVFPDATPLPANVDIGSVVSERLKAVRKLQDNPNDVQAINEMYKVNKKMSQWAESKNQPGAFTGSTGAKVLSQSELMGPDKKRQAWIKKDVFTNAAPLGAGIGKLLLQRMGWHEGQGLGKDNEGSKEPLMLDFKIDRKGLQSMGEKAKGAGVGVRVIQKDLSGKHPVSALMEITKKRHWPAPLFQDVHESGPAHKKNFLCKVTVNGTEYQPSVASNNKKHAKAQAATVCLQHLGMVPMNPLQPL</sequence>